<dbReference type="Proteomes" id="UP001190700">
    <property type="component" value="Unassembled WGS sequence"/>
</dbReference>
<gene>
    <name evidence="1" type="ORF">CYMTET_35201</name>
</gene>
<comment type="caution">
    <text evidence="1">The sequence shown here is derived from an EMBL/GenBank/DDBJ whole genome shotgun (WGS) entry which is preliminary data.</text>
</comment>
<accession>A0AAE0F9L1</accession>
<evidence type="ECO:0000313" key="1">
    <source>
        <dbReference type="EMBL" id="KAK3255623.1"/>
    </source>
</evidence>
<dbReference type="AlphaFoldDB" id="A0AAE0F9L1"/>
<organism evidence="1 2">
    <name type="scientific">Cymbomonas tetramitiformis</name>
    <dbReference type="NCBI Taxonomy" id="36881"/>
    <lineage>
        <taxon>Eukaryota</taxon>
        <taxon>Viridiplantae</taxon>
        <taxon>Chlorophyta</taxon>
        <taxon>Pyramimonadophyceae</taxon>
        <taxon>Pyramimonadales</taxon>
        <taxon>Pyramimonadaceae</taxon>
        <taxon>Cymbomonas</taxon>
    </lineage>
</organism>
<protein>
    <submittedName>
        <fullName evidence="1">Uncharacterized protein</fullName>
    </submittedName>
</protein>
<feature type="non-terminal residue" evidence="1">
    <location>
        <position position="189"/>
    </location>
</feature>
<dbReference type="EMBL" id="LGRX02022431">
    <property type="protein sequence ID" value="KAK3255623.1"/>
    <property type="molecule type" value="Genomic_DNA"/>
</dbReference>
<sequence>MGRASANPFLGASSPAYSSTAHSAQVQESRGDAAGLSEEVQELLSFAAARLSTLNPFQQKHVEMLTLLYDADSVVPALSDSLVKGRFDPRKAVSFRDPEAIQMLLDPCLLLRLPVGTQSALVYSFSQLALSSATNVQMCREAGVLQRGLHLLRVLLSGLWPEVSGGETAGTSLKAALMQLLQDVTAYSM</sequence>
<proteinExistence type="predicted"/>
<reference evidence="1 2" key="1">
    <citation type="journal article" date="2015" name="Genome Biol. Evol.">
        <title>Comparative Genomics of a Bacterivorous Green Alga Reveals Evolutionary Causalities and Consequences of Phago-Mixotrophic Mode of Nutrition.</title>
        <authorList>
            <person name="Burns J.A."/>
            <person name="Paasch A."/>
            <person name="Narechania A."/>
            <person name="Kim E."/>
        </authorList>
    </citation>
    <scope>NUCLEOTIDE SEQUENCE [LARGE SCALE GENOMIC DNA]</scope>
    <source>
        <strain evidence="1 2">PLY_AMNH</strain>
    </source>
</reference>
<name>A0AAE0F9L1_9CHLO</name>
<keyword evidence="2" id="KW-1185">Reference proteome</keyword>
<evidence type="ECO:0000313" key="2">
    <source>
        <dbReference type="Proteomes" id="UP001190700"/>
    </source>
</evidence>